<dbReference type="Proteomes" id="UP000199493">
    <property type="component" value="Unassembled WGS sequence"/>
</dbReference>
<name>A0A1H8J0N4_9GAMM</name>
<accession>A0A1H8J0N4</accession>
<gene>
    <name evidence="1" type="ORF">SAMN04490369_102212</name>
</gene>
<dbReference type="STRING" id="77097.SAMN04490369_102212"/>
<evidence type="ECO:0000313" key="2">
    <source>
        <dbReference type="Proteomes" id="UP000199493"/>
    </source>
</evidence>
<evidence type="ECO:0000313" key="1">
    <source>
        <dbReference type="EMBL" id="SEN73538.1"/>
    </source>
</evidence>
<proteinExistence type="predicted"/>
<organism evidence="1 2">
    <name type="scientific">Vreelandella aquamarina</name>
    <dbReference type="NCBI Taxonomy" id="77097"/>
    <lineage>
        <taxon>Bacteria</taxon>
        <taxon>Pseudomonadati</taxon>
        <taxon>Pseudomonadota</taxon>
        <taxon>Gammaproteobacteria</taxon>
        <taxon>Oceanospirillales</taxon>
        <taxon>Halomonadaceae</taxon>
        <taxon>Vreelandella</taxon>
    </lineage>
</organism>
<protein>
    <submittedName>
        <fullName evidence="1">Glycerophosphoryl diester phosphodiesterase</fullName>
    </submittedName>
</protein>
<dbReference type="EMBL" id="FODB01000022">
    <property type="protein sequence ID" value="SEN73538.1"/>
    <property type="molecule type" value="Genomic_DNA"/>
</dbReference>
<reference evidence="1 2" key="1">
    <citation type="submission" date="2016-10" db="EMBL/GenBank/DDBJ databases">
        <authorList>
            <person name="de Groot N.N."/>
        </authorList>
    </citation>
    <scope>NUCLEOTIDE SEQUENCE [LARGE SCALE GENOMIC DNA]</scope>
    <source>
        <strain evidence="1 2">558</strain>
    </source>
</reference>
<sequence>MMAPELKSHEVDMPFTGHTSEGFTQQAYAQKMIDEYKAGPIERSAIFFIFSLKMRTISTRMAA</sequence>
<dbReference type="AlphaFoldDB" id="A0A1H8J0N4"/>